<evidence type="ECO:0000256" key="5">
    <source>
        <dbReference type="ARBA" id="ARBA00022989"/>
    </source>
</evidence>
<dbReference type="Proteomes" id="UP001152622">
    <property type="component" value="Chromosome 1"/>
</dbReference>
<keyword evidence="4" id="KW-0130">Cell adhesion</keyword>
<evidence type="ECO:0000256" key="2">
    <source>
        <dbReference type="ARBA" id="ARBA00008141"/>
    </source>
</evidence>
<dbReference type="AlphaFoldDB" id="A0A9Q1JFN4"/>
<dbReference type="EMBL" id="JAINUF010000001">
    <property type="protein sequence ID" value="KAJ8382034.1"/>
    <property type="molecule type" value="Genomic_DNA"/>
</dbReference>
<evidence type="ECO:0008006" key="11">
    <source>
        <dbReference type="Google" id="ProtNLM"/>
    </source>
</evidence>
<comment type="caution">
    <text evidence="9">The sequence shown here is derived from an EMBL/GenBank/DDBJ whole genome shotgun (WGS) entry which is preliminary data.</text>
</comment>
<dbReference type="GO" id="GO:0007155">
    <property type="term" value="P:cell adhesion"/>
    <property type="evidence" value="ECO:0007669"/>
    <property type="project" value="UniProtKB-KW"/>
</dbReference>
<evidence type="ECO:0000256" key="3">
    <source>
        <dbReference type="ARBA" id="ARBA00022692"/>
    </source>
</evidence>
<keyword evidence="10" id="KW-1185">Reference proteome</keyword>
<name>A0A9Q1JFN4_SYNKA</name>
<keyword evidence="6 8" id="KW-0472">Membrane</keyword>
<proteinExistence type="inferred from homology"/>
<evidence type="ECO:0000313" key="9">
    <source>
        <dbReference type="EMBL" id="KAJ8382034.1"/>
    </source>
</evidence>
<evidence type="ECO:0000256" key="1">
    <source>
        <dbReference type="ARBA" id="ARBA00004141"/>
    </source>
</evidence>
<evidence type="ECO:0000256" key="6">
    <source>
        <dbReference type="ARBA" id="ARBA00023136"/>
    </source>
</evidence>
<dbReference type="InterPro" id="IPR007007">
    <property type="entry name" value="Ninjurin"/>
</dbReference>
<dbReference type="OrthoDB" id="6114058at2759"/>
<dbReference type="PANTHER" id="PTHR12316">
    <property type="entry name" value="NINJURIN-RELATED"/>
    <property type="match status" value="1"/>
</dbReference>
<comment type="similarity">
    <text evidence="2">Belongs to the ninjurin family.</text>
</comment>
<dbReference type="GO" id="GO:0016020">
    <property type="term" value="C:membrane"/>
    <property type="evidence" value="ECO:0007669"/>
    <property type="project" value="UniProtKB-SubCell"/>
</dbReference>
<comment type="subcellular location">
    <subcellularLocation>
        <location evidence="1">Membrane</location>
        <topology evidence="1">Multi-pass membrane protein</topology>
    </subcellularLocation>
</comment>
<dbReference type="PANTHER" id="PTHR12316:SF24">
    <property type="entry name" value="NINJURIN-2"/>
    <property type="match status" value="1"/>
</dbReference>
<gene>
    <name evidence="9" type="ORF">SKAU_G00028120</name>
</gene>
<evidence type="ECO:0000256" key="7">
    <source>
        <dbReference type="SAM" id="MobiDB-lite"/>
    </source>
</evidence>
<feature type="transmembrane region" description="Helical" evidence="8">
    <location>
        <begin position="176"/>
        <end position="196"/>
    </location>
</feature>
<keyword evidence="5 8" id="KW-1133">Transmembrane helix</keyword>
<feature type="region of interest" description="Disordered" evidence="7">
    <location>
        <begin position="1"/>
        <end position="20"/>
    </location>
</feature>
<dbReference type="Pfam" id="PF04923">
    <property type="entry name" value="Ninjurin"/>
    <property type="match status" value="1"/>
</dbReference>
<dbReference type="GO" id="GO:0042246">
    <property type="term" value="P:tissue regeneration"/>
    <property type="evidence" value="ECO:0007669"/>
    <property type="project" value="InterPro"/>
</dbReference>
<keyword evidence="3 8" id="KW-0812">Transmembrane</keyword>
<evidence type="ECO:0000313" key="10">
    <source>
        <dbReference type="Proteomes" id="UP001152622"/>
    </source>
</evidence>
<feature type="transmembrane region" description="Helical" evidence="8">
    <location>
        <begin position="131"/>
        <end position="155"/>
    </location>
</feature>
<protein>
    <recommendedName>
        <fullName evidence="11">Ninjurin 2</fullName>
    </recommendedName>
</protein>
<sequence length="206" mass="22675">MTPLMSNRKENKPLLSVLSPAGGGREPNYIVWDSAKDMSFLSDQRQRRQGRRRSQAVGCTRGTLHTVSQPLATMPSTRGRADLQPERTGLINLNHYATKKSVSESMLDVALLMANASQLKAVVEQGPDFKYYITLVVLIGVSLLFQVTAGALFILMARKDINDAANQRKLDIINNVATGLVFITVIINIFITAFGVQKTGLYPKPN</sequence>
<reference evidence="9" key="1">
    <citation type="journal article" date="2023" name="Science">
        <title>Genome structures resolve the early diversification of teleost fishes.</title>
        <authorList>
            <person name="Parey E."/>
            <person name="Louis A."/>
            <person name="Montfort J."/>
            <person name="Bouchez O."/>
            <person name="Roques C."/>
            <person name="Iampietro C."/>
            <person name="Lluch J."/>
            <person name="Castinel A."/>
            <person name="Donnadieu C."/>
            <person name="Desvignes T."/>
            <person name="Floi Bucao C."/>
            <person name="Jouanno E."/>
            <person name="Wen M."/>
            <person name="Mejri S."/>
            <person name="Dirks R."/>
            <person name="Jansen H."/>
            <person name="Henkel C."/>
            <person name="Chen W.J."/>
            <person name="Zahm M."/>
            <person name="Cabau C."/>
            <person name="Klopp C."/>
            <person name="Thompson A.W."/>
            <person name="Robinson-Rechavi M."/>
            <person name="Braasch I."/>
            <person name="Lecointre G."/>
            <person name="Bobe J."/>
            <person name="Postlethwait J.H."/>
            <person name="Berthelot C."/>
            <person name="Roest Crollius H."/>
            <person name="Guiguen Y."/>
        </authorList>
    </citation>
    <scope>NUCLEOTIDE SEQUENCE</scope>
    <source>
        <strain evidence="9">WJC10195</strain>
    </source>
</reference>
<organism evidence="9 10">
    <name type="scientific">Synaphobranchus kaupii</name>
    <name type="common">Kaup's arrowtooth eel</name>
    <dbReference type="NCBI Taxonomy" id="118154"/>
    <lineage>
        <taxon>Eukaryota</taxon>
        <taxon>Metazoa</taxon>
        <taxon>Chordata</taxon>
        <taxon>Craniata</taxon>
        <taxon>Vertebrata</taxon>
        <taxon>Euteleostomi</taxon>
        <taxon>Actinopterygii</taxon>
        <taxon>Neopterygii</taxon>
        <taxon>Teleostei</taxon>
        <taxon>Anguilliformes</taxon>
        <taxon>Synaphobranchidae</taxon>
        <taxon>Synaphobranchus</taxon>
    </lineage>
</organism>
<evidence type="ECO:0000256" key="4">
    <source>
        <dbReference type="ARBA" id="ARBA00022889"/>
    </source>
</evidence>
<evidence type="ECO:0000256" key="8">
    <source>
        <dbReference type="SAM" id="Phobius"/>
    </source>
</evidence>
<accession>A0A9Q1JFN4</accession>